<organism evidence="3 4">
    <name type="scientific">Microbacterium paraoxydans</name>
    <dbReference type="NCBI Taxonomy" id="199592"/>
    <lineage>
        <taxon>Bacteria</taxon>
        <taxon>Bacillati</taxon>
        <taxon>Actinomycetota</taxon>
        <taxon>Actinomycetes</taxon>
        <taxon>Micrococcales</taxon>
        <taxon>Microbacteriaceae</taxon>
        <taxon>Microbacterium</taxon>
    </lineage>
</organism>
<feature type="transmembrane region" description="Helical" evidence="2">
    <location>
        <begin position="48"/>
        <end position="68"/>
    </location>
</feature>
<evidence type="ECO:0008006" key="5">
    <source>
        <dbReference type="Google" id="ProtNLM"/>
    </source>
</evidence>
<name>A0ABS5INW7_9MICO</name>
<keyword evidence="2" id="KW-0812">Transmembrane</keyword>
<feature type="compositionally biased region" description="Low complexity" evidence="1">
    <location>
        <begin position="101"/>
        <end position="115"/>
    </location>
</feature>
<gene>
    <name evidence="3" type="ORF">KE274_10555</name>
</gene>
<comment type="caution">
    <text evidence="3">The sequence shown here is derived from an EMBL/GenBank/DDBJ whole genome shotgun (WGS) entry which is preliminary data.</text>
</comment>
<sequence>MDVFERVREVNRGAGLNEQHLTSARARLLTGIDAGTVAERKRLVRKPVFIVAGVLAGVAAATAGVVVVSQLDAPEPRVEAVPAPTLDPRPHGDPLPRPSATSGTGTTEPFPGTTPQAGQYLHVATTVDSLLYRDARVTVFTWPWHQEGLAPIGGLLVRDHSETFVPADRSGEWRGSNGPSSQRLQFFPEDQWPAGELAWDTLLPPNDSVSWWTFTGGFDTEVGPPVGSTEYFAQFPRDPQALLEFAKGFERGYDVTPGEADEAAVTTIMDALRSNVAPADLREALIAALALSPLVEATPSGGNVTYRVRFQHIDARTDTLTIDTATGWMSEYTLRYDRTDGTEGDMVPTDVPDIRYTSTVSIVDAIP</sequence>
<feature type="region of interest" description="Disordered" evidence="1">
    <location>
        <begin position="80"/>
        <end position="117"/>
    </location>
</feature>
<proteinExistence type="predicted"/>
<accession>A0ABS5INW7</accession>
<evidence type="ECO:0000256" key="2">
    <source>
        <dbReference type="SAM" id="Phobius"/>
    </source>
</evidence>
<evidence type="ECO:0000256" key="1">
    <source>
        <dbReference type="SAM" id="MobiDB-lite"/>
    </source>
</evidence>
<keyword evidence="2" id="KW-1133">Transmembrane helix</keyword>
<dbReference type="EMBL" id="JAGTUK010000003">
    <property type="protein sequence ID" value="MBS0024550.1"/>
    <property type="molecule type" value="Genomic_DNA"/>
</dbReference>
<evidence type="ECO:0000313" key="4">
    <source>
        <dbReference type="Proteomes" id="UP000678243"/>
    </source>
</evidence>
<keyword evidence="2" id="KW-0472">Membrane</keyword>
<keyword evidence="4" id="KW-1185">Reference proteome</keyword>
<dbReference type="RefSeq" id="WP_211543555.1">
    <property type="nucleotide sequence ID" value="NZ_JAGTUK010000003.1"/>
</dbReference>
<dbReference type="Proteomes" id="UP000678243">
    <property type="component" value="Unassembled WGS sequence"/>
</dbReference>
<protein>
    <recommendedName>
        <fullName evidence="5">CU044_5270 family protein</fullName>
    </recommendedName>
</protein>
<reference evidence="3 4" key="1">
    <citation type="submission" date="2021-04" db="EMBL/GenBank/DDBJ databases">
        <title>Whole genome analysis of root endophytic bacterium Microbacterium paraoxydans ku-mp colonizing RP-bio226 rice variety.</title>
        <authorList>
            <person name="Ulaganathan K."/>
            <person name="Latha B."/>
        </authorList>
    </citation>
    <scope>NUCLEOTIDE SEQUENCE [LARGE SCALE GENOMIC DNA]</scope>
    <source>
        <strain evidence="4">ku-mp</strain>
    </source>
</reference>
<evidence type="ECO:0000313" key="3">
    <source>
        <dbReference type="EMBL" id="MBS0024550.1"/>
    </source>
</evidence>